<dbReference type="InterPro" id="IPR048366">
    <property type="entry name" value="TNP-like_GBD"/>
</dbReference>
<dbReference type="InterPro" id="IPR048365">
    <property type="entry name" value="TNP-like_RNaseH_N"/>
</dbReference>
<comment type="caution">
    <text evidence="3">The sequence shown here is derived from an EMBL/GenBank/DDBJ whole genome shotgun (WGS) entry which is preliminary data.</text>
</comment>
<evidence type="ECO:0000313" key="3">
    <source>
        <dbReference type="EMBL" id="KAH8020018.1"/>
    </source>
</evidence>
<feature type="domain" description="Transposable element P transposase-like GTP-binding insertion" evidence="2">
    <location>
        <begin position="136"/>
        <end position="256"/>
    </location>
</feature>
<organism evidence="3 4">
    <name type="scientific">Rhipicephalus microplus</name>
    <name type="common">Cattle tick</name>
    <name type="synonym">Boophilus microplus</name>
    <dbReference type="NCBI Taxonomy" id="6941"/>
    <lineage>
        <taxon>Eukaryota</taxon>
        <taxon>Metazoa</taxon>
        <taxon>Ecdysozoa</taxon>
        <taxon>Arthropoda</taxon>
        <taxon>Chelicerata</taxon>
        <taxon>Arachnida</taxon>
        <taxon>Acari</taxon>
        <taxon>Parasitiformes</taxon>
        <taxon>Ixodida</taxon>
        <taxon>Ixodoidea</taxon>
        <taxon>Ixodidae</taxon>
        <taxon>Rhipicephalinae</taxon>
        <taxon>Rhipicephalus</taxon>
        <taxon>Boophilus</taxon>
    </lineage>
</organism>
<reference evidence="3" key="1">
    <citation type="journal article" date="2020" name="Cell">
        <title>Large-Scale Comparative Analyses of Tick Genomes Elucidate Their Genetic Diversity and Vector Capacities.</title>
        <authorList>
            <consortium name="Tick Genome and Microbiome Consortium (TIGMIC)"/>
            <person name="Jia N."/>
            <person name="Wang J."/>
            <person name="Shi W."/>
            <person name="Du L."/>
            <person name="Sun Y."/>
            <person name="Zhan W."/>
            <person name="Jiang J.F."/>
            <person name="Wang Q."/>
            <person name="Zhang B."/>
            <person name="Ji P."/>
            <person name="Bell-Sakyi L."/>
            <person name="Cui X.M."/>
            <person name="Yuan T.T."/>
            <person name="Jiang B.G."/>
            <person name="Yang W.F."/>
            <person name="Lam T.T."/>
            <person name="Chang Q.C."/>
            <person name="Ding S.J."/>
            <person name="Wang X.J."/>
            <person name="Zhu J.G."/>
            <person name="Ruan X.D."/>
            <person name="Zhao L."/>
            <person name="Wei J.T."/>
            <person name="Ye R.Z."/>
            <person name="Que T.C."/>
            <person name="Du C.H."/>
            <person name="Zhou Y.H."/>
            <person name="Cheng J.X."/>
            <person name="Dai P.F."/>
            <person name="Guo W.B."/>
            <person name="Han X.H."/>
            <person name="Huang E.J."/>
            <person name="Li L.F."/>
            <person name="Wei W."/>
            <person name="Gao Y.C."/>
            <person name="Liu J.Z."/>
            <person name="Shao H.Z."/>
            <person name="Wang X."/>
            <person name="Wang C.C."/>
            <person name="Yang T.C."/>
            <person name="Huo Q.B."/>
            <person name="Li W."/>
            <person name="Chen H.Y."/>
            <person name="Chen S.E."/>
            <person name="Zhou L.G."/>
            <person name="Ni X.B."/>
            <person name="Tian J.H."/>
            <person name="Sheng Y."/>
            <person name="Liu T."/>
            <person name="Pan Y.S."/>
            <person name="Xia L.Y."/>
            <person name="Li J."/>
            <person name="Zhao F."/>
            <person name="Cao W.C."/>
        </authorList>
    </citation>
    <scope>NUCLEOTIDE SEQUENCE</scope>
    <source>
        <strain evidence="3">Rmic-2018</strain>
    </source>
</reference>
<evidence type="ECO:0000313" key="4">
    <source>
        <dbReference type="Proteomes" id="UP000821866"/>
    </source>
</evidence>
<accession>A0A9J6DDH0</accession>
<keyword evidence="4" id="KW-1185">Reference proteome</keyword>
<gene>
    <name evidence="3" type="ORF">HPB51_023893</name>
</gene>
<protein>
    <recommendedName>
        <fullName evidence="5">DNA transposase THAP9</fullName>
    </recommendedName>
</protein>
<name>A0A9J6DDH0_RHIMP</name>
<evidence type="ECO:0000259" key="1">
    <source>
        <dbReference type="Pfam" id="PF21787"/>
    </source>
</evidence>
<dbReference type="AlphaFoldDB" id="A0A9J6DDH0"/>
<evidence type="ECO:0000259" key="2">
    <source>
        <dbReference type="Pfam" id="PF21788"/>
    </source>
</evidence>
<dbReference type="Pfam" id="PF21788">
    <property type="entry name" value="TNP-like_GBD"/>
    <property type="match status" value="1"/>
</dbReference>
<sequence length="434" mass="48475">MLADTTLSMRFLFMGEALAVYGYMYQTSERVGLPEATSARVFMLVALNLRLKVPLGYFFIDSLSRSERASLTKKSIARVTSAGVDVVSLTFDGASSNFTMVRCLGPDLCYRSPDFATSFDCPTDSSKKISIILDPCHMLKLVRNCLRSVDYLVDDEVSHIKWSYIEVLEVMQREEGMHLGNKLTKVHVEREKQNKMKIRLALQTLSSSVADTLDFCELTLRLPRFQGAHTTARFIRIFHSLFDLLNSRNPLAKSSKVALRNENAASWKAILQEAENYITKLTCANERLVIESLKKTGFVGLLICIRSAANFFDCLVATGKMKYLLTHKMSQDHLEISFGCKREVRSSDSGNCAADVVTVLAVSSAISEVESTTVTHQRRCSVLEPFDDNHEYTYRVDLPRSLSPVVEAVVPYVAGFVARKNADSTSCEECVAAL</sequence>
<dbReference type="PANTHER" id="PTHR47577:SF2">
    <property type="entry name" value="THAP DOMAIN CONTAINING 9"/>
    <property type="match status" value="1"/>
</dbReference>
<dbReference type="PANTHER" id="PTHR47577">
    <property type="entry name" value="THAP DOMAIN-CONTAINING PROTEIN 6"/>
    <property type="match status" value="1"/>
</dbReference>
<feature type="domain" description="Transposable element P transposase-like RNase H" evidence="1">
    <location>
        <begin position="29"/>
        <end position="105"/>
    </location>
</feature>
<dbReference type="Pfam" id="PF21787">
    <property type="entry name" value="TNP-like_RNaseH_N"/>
    <property type="match status" value="1"/>
</dbReference>
<reference evidence="3" key="2">
    <citation type="submission" date="2021-09" db="EMBL/GenBank/DDBJ databases">
        <authorList>
            <person name="Jia N."/>
            <person name="Wang J."/>
            <person name="Shi W."/>
            <person name="Du L."/>
            <person name="Sun Y."/>
            <person name="Zhan W."/>
            <person name="Jiang J."/>
            <person name="Wang Q."/>
            <person name="Zhang B."/>
            <person name="Ji P."/>
            <person name="Sakyi L.B."/>
            <person name="Cui X."/>
            <person name="Yuan T."/>
            <person name="Jiang B."/>
            <person name="Yang W."/>
            <person name="Lam T.T.-Y."/>
            <person name="Chang Q."/>
            <person name="Ding S."/>
            <person name="Wang X."/>
            <person name="Zhu J."/>
            <person name="Ruan X."/>
            <person name="Zhao L."/>
            <person name="Wei J."/>
            <person name="Que T."/>
            <person name="Du C."/>
            <person name="Cheng J."/>
            <person name="Dai P."/>
            <person name="Han X."/>
            <person name="Huang E."/>
            <person name="Gao Y."/>
            <person name="Liu J."/>
            <person name="Shao H."/>
            <person name="Ye R."/>
            <person name="Li L."/>
            <person name="Wei W."/>
            <person name="Wang X."/>
            <person name="Wang C."/>
            <person name="Huo Q."/>
            <person name="Li W."/>
            <person name="Guo W."/>
            <person name="Chen H."/>
            <person name="Chen S."/>
            <person name="Zhou L."/>
            <person name="Zhou L."/>
            <person name="Ni X."/>
            <person name="Tian J."/>
            <person name="Zhou Y."/>
            <person name="Sheng Y."/>
            <person name="Liu T."/>
            <person name="Pan Y."/>
            <person name="Xia L."/>
            <person name="Li J."/>
            <person name="Zhao F."/>
            <person name="Cao W."/>
        </authorList>
    </citation>
    <scope>NUCLEOTIDE SEQUENCE</scope>
    <source>
        <strain evidence="3">Rmic-2018</strain>
        <tissue evidence="3">Larvae</tissue>
    </source>
</reference>
<dbReference type="EMBL" id="JABSTU010000010">
    <property type="protein sequence ID" value="KAH8020018.1"/>
    <property type="molecule type" value="Genomic_DNA"/>
</dbReference>
<evidence type="ECO:0008006" key="5">
    <source>
        <dbReference type="Google" id="ProtNLM"/>
    </source>
</evidence>
<dbReference type="Proteomes" id="UP000821866">
    <property type="component" value="Chromosome 8"/>
</dbReference>
<proteinExistence type="predicted"/>